<evidence type="ECO:0000256" key="3">
    <source>
        <dbReference type="ARBA" id="ARBA00022989"/>
    </source>
</evidence>
<evidence type="ECO:0000256" key="4">
    <source>
        <dbReference type="ARBA" id="ARBA00023136"/>
    </source>
</evidence>
<evidence type="ECO:0000256" key="6">
    <source>
        <dbReference type="SAM" id="Phobius"/>
    </source>
</evidence>
<feature type="transmembrane region" description="Helical" evidence="6">
    <location>
        <begin position="41"/>
        <end position="61"/>
    </location>
</feature>
<gene>
    <name evidence="8" type="ORF">B6C91_02495</name>
    <name evidence="7" type="ORF">B6D08_07470</name>
</gene>
<accession>A0A242NHH2</accession>
<dbReference type="Proteomes" id="UP000194977">
    <property type="component" value="Unassembled WGS sequence"/>
</dbReference>
<keyword evidence="9" id="KW-1185">Reference proteome</keyword>
<evidence type="ECO:0000256" key="1">
    <source>
        <dbReference type="ARBA" id="ARBA00022475"/>
    </source>
</evidence>
<evidence type="ECO:0000313" key="10">
    <source>
        <dbReference type="Proteomes" id="UP000194977"/>
    </source>
</evidence>
<dbReference type="EMBL" id="NARP01000016">
    <property type="protein sequence ID" value="OTP99513.1"/>
    <property type="molecule type" value="Genomic_DNA"/>
</dbReference>
<dbReference type="AlphaFoldDB" id="A0A242NHH2"/>
<keyword evidence="1" id="KW-1003">Cell membrane</keyword>
<dbReference type="Proteomes" id="UP000194800">
    <property type="component" value="Unassembled WGS sequence"/>
</dbReference>
<evidence type="ECO:0000313" key="9">
    <source>
        <dbReference type="Proteomes" id="UP000194800"/>
    </source>
</evidence>
<dbReference type="SUPFAM" id="SSF81343">
    <property type="entry name" value="Fumarate reductase respiratory complex transmembrane subunits"/>
    <property type="match status" value="1"/>
</dbReference>
<proteinExistence type="predicted"/>
<comment type="caution">
    <text evidence="7">The sequence shown here is derived from an EMBL/GenBank/DDBJ whole genome shotgun (WGS) entry which is preliminary data.</text>
</comment>
<protein>
    <recommendedName>
        <fullName evidence="11">Fumarate reductase subunit C</fullName>
    </recommendedName>
</protein>
<feature type="compositionally biased region" description="Low complexity" evidence="5">
    <location>
        <begin position="7"/>
        <end position="22"/>
    </location>
</feature>
<dbReference type="GO" id="GO:0016020">
    <property type="term" value="C:membrane"/>
    <property type="evidence" value="ECO:0007669"/>
    <property type="project" value="InterPro"/>
</dbReference>
<name>A0A242NHH2_9GAMM</name>
<sequence length="143" mass="16449">MIKKSNDNYQSNNNVSNISNQSEYSDLPQKQSRFCSIINKLIPFAMLWGSLMLMYGVICMYTNSMGQDEFYRFIFFLRSPFVVVLNCLALLVAIFHSISWFNLAPKVIFSTNSNKRAQDYLFTAGLWLVTIAISICLVLFVLK</sequence>
<keyword evidence="3 6" id="KW-1133">Transmembrane helix</keyword>
<dbReference type="EMBL" id="NART01000006">
    <property type="protein sequence ID" value="OTQ11384.1"/>
    <property type="molecule type" value="Genomic_DNA"/>
</dbReference>
<dbReference type="InterPro" id="IPR034804">
    <property type="entry name" value="SQR/QFR_C/D"/>
</dbReference>
<dbReference type="OrthoDB" id="7068145at2"/>
<reference evidence="9 10" key="1">
    <citation type="submission" date="2017-03" db="EMBL/GenBank/DDBJ databases">
        <title>Comparative genomics of honeybee gut symbionts reveal geographically distinct and subgroup specific antibiotic resistance.</title>
        <authorList>
            <person name="Ludvigsen J."/>
            <person name="Porcellato D."/>
            <person name="Labee-Lund T.M."/>
            <person name="Amdam G.V."/>
            <person name="Rudi K."/>
        </authorList>
    </citation>
    <scope>NUCLEOTIDE SEQUENCE [LARGE SCALE GENOMIC DNA]</scope>
    <source>
        <strain evidence="7 10">A-7-12</strain>
        <strain evidence="8 9">A-9-12</strain>
    </source>
</reference>
<evidence type="ECO:0008006" key="11">
    <source>
        <dbReference type="Google" id="ProtNLM"/>
    </source>
</evidence>
<feature type="region of interest" description="Disordered" evidence="5">
    <location>
        <begin position="1"/>
        <end position="23"/>
    </location>
</feature>
<feature type="transmembrane region" description="Helical" evidence="6">
    <location>
        <begin position="120"/>
        <end position="142"/>
    </location>
</feature>
<feature type="transmembrane region" description="Helical" evidence="6">
    <location>
        <begin position="73"/>
        <end position="100"/>
    </location>
</feature>
<evidence type="ECO:0000313" key="8">
    <source>
        <dbReference type="EMBL" id="OTQ11384.1"/>
    </source>
</evidence>
<dbReference type="Pfam" id="PF02300">
    <property type="entry name" value="Fumarate_red_C"/>
    <property type="match status" value="1"/>
</dbReference>
<keyword evidence="2 6" id="KW-0812">Transmembrane</keyword>
<dbReference type="RefSeq" id="WP_086300967.1">
    <property type="nucleotide sequence ID" value="NZ_MZNE01000024.1"/>
</dbReference>
<evidence type="ECO:0000256" key="5">
    <source>
        <dbReference type="SAM" id="MobiDB-lite"/>
    </source>
</evidence>
<keyword evidence="4 6" id="KW-0472">Membrane</keyword>
<dbReference type="InterPro" id="IPR003510">
    <property type="entry name" value="Fumarate_red_C"/>
</dbReference>
<organism evidence="7 10">
    <name type="scientific">Gilliamella apicola</name>
    <dbReference type="NCBI Taxonomy" id="1196095"/>
    <lineage>
        <taxon>Bacteria</taxon>
        <taxon>Pseudomonadati</taxon>
        <taxon>Pseudomonadota</taxon>
        <taxon>Gammaproteobacteria</taxon>
        <taxon>Orbales</taxon>
        <taxon>Orbaceae</taxon>
        <taxon>Gilliamella</taxon>
    </lineage>
</organism>
<evidence type="ECO:0000313" key="7">
    <source>
        <dbReference type="EMBL" id="OTP99513.1"/>
    </source>
</evidence>
<evidence type="ECO:0000256" key="2">
    <source>
        <dbReference type="ARBA" id="ARBA00022692"/>
    </source>
</evidence>
<dbReference type="Gene3D" id="1.20.1300.10">
    <property type="entry name" value="Fumarate reductase/succinate dehydrogenase, transmembrane subunit"/>
    <property type="match status" value="1"/>
</dbReference>